<dbReference type="InterPro" id="IPR008462">
    <property type="entry name" value="CsbD"/>
</dbReference>
<comment type="caution">
    <text evidence="4">The sequence shown here is derived from an EMBL/GenBank/DDBJ whole genome shotgun (WGS) entry which is preliminary data.</text>
</comment>
<dbReference type="PANTHER" id="PTHR34977">
    <property type="entry name" value="UPF0337 PROTEIN YJBJ"/>
    <property type="match status" value="1"/>
</dbReference>
<dbReference type="Gene3D" id="1.10.1470.10">
    <property type="entry name" value="YjbJ"/>
    <property type="match status" value="1"/>
</dbReference>
<dbReference type="InterPro" id="IPR026042">
    <property type="entry name" value="YjbJ"/>
</dbReference>
<sequence length="67" mass="7802">MNKHTIKGDWNQLKGSAKQKWADLTDDDLLHVEGSRDKLVGKVQERYGHSKDDAERAVDEWQNEHDK</sequence>
<accession>A0A5C7A180</accession>
<dbReference type="OrthoDB" id="9796058at2"/>
<evidence type="ECO:0000313" key="4">
    <source>
        <dbReference type="EMBL" id="TXD96929.1"/>
    </source>
</evidence>
<evidence type="ECO:0000256" key="2">
    <source>
        <dbReference type="SAM" id="MobiDB-lite"/>
    </source>
</evidence>
<dbReference type="PANTHER" id="PTHR34977:SF1">
    <property type="entry name" value="UPF0337 PROTEIN YJBJ"/>
    <property type="match status" value="1"/>
</dbReference>
<dbReference type="EMBL" id="VORZ01000002">
    <property type="protein sequence ID" value="TXD96929.1"/>
    <property type="molecule type" value="Genomic_DNA"/>
</dbReference>
<evidence type="ECO:0000259" key="3">
    <source>
        <dbReference type="Pfam" id="PF05532"/>
    </source>
</evidence>
<protein>
    <submittedName>
        <fullName evidence="4">CsbD family protein</fullName>
    </submittedName>
</protein>
<comment type="similarity">
    <text evidence="1">Belongs to the UPF0337 (CsbD) family.</text>
</comment>
<dbReference type="PIRSF" id="PIRSF039008">
    <property type="entry name" value="YjbJ"/>
    <property type="match status" value="1"/>
</dbReference>
<dbReference type="Proteomes" id="UP000321903">
    <property type="component" value="Unassembled WGS sequence"/>
</dbReference>
<evidence type="ECO:0000256" key="1">
    <source>
        <dbReference type="ARBA" id="ARBA00009129"/>
    </source>
</evidence>
<evidence type="ECO:0000313" key="5">
    <source>
        <dbReference type="Proteomes" id="UP000321903"/>
    </source>
</evidence>
<dbReference type="Pfam" id="PF05532">
    <property type="entry name" value="CsbD"/>
    <property type="match status" value="1"/>
</dbReference>
<reference evidence="4 5" key="1">
    <citation type="submission" date="2019-08" db="EMBL/GenBank/DDBJ databases">
        <title>Genome sequence of Psychrobacter frigidicola ACAM304 (type strain).</title>
        <authorList>
            <person name="Bowman J.P."/>
        </authorList>
    </citation>
    <scope>NUCLEOTIDE SEQUENCE [LARGE SCALE GENOMIC DNA]</scope>
    <source>
        <strain evidence="4 5">ACAM 304</strain>
    </source>
</reference>
<dbReference type="RefSeq" id="WP_147223635.1">
    <property type="nucleotide sequence ID" value="NZ_CAJGYY010000001.1"/>
</dbReference>
<feature type="region of interest" description="Disordered" evidence="2">
    <location>
        <begin position="43"/>
        <end position="67"/>
    </location>
</feature>
<feature type="domain" description="CsbD-like" evidence="3">
    <location>
        <begin position="5"/>
        <end position="56"/>
    </location>
</feature>
<gene>
    <name evidence="4" type="ORF">ES754_07840</name>
</gene>
<dbReference type="SUPFAM" id="SSF69047">
    <property type="entry name" value="Hypothetical protein YjbJ"/>
    <property type="match status" value="1"/>
</dbReference>
<keyword evidence="5" id="KW-1185">Reference proteome</keyword>
<proteinExistence type="inferred from homology"/>
<organism evidence="4 5">
    <name type="scientific">Psychrobacter frigidicola</name>
    <dbReference type="NCBI Taxonomy" id="45611"/>
    <lineage>
        <taxon>Bacteria</taxon>
        <taxon>Pseudomonadati</taxon>
        <taxon>Pseudomonadota</taxon>
        <taxon>Gammaproteobacteria</taxon>
        <taxon>Moraxellales</taxon>
        <taxon>Moraxellaceae</taxon>
        <taxon>Psychrobacter</taxon>
    </lineage>
</organism>
<name>A0A5C7A180_9GAMM</name>
<dbReference type="InterPro" id="IPR050423">
    <property type="entry name" value="UPF0337_stress_rsp"/>
</dbReference>
<dbReference type="AlphaFoldDB" id="A0A5C7A180"/>
<dbReference type="InterPro" id="IPR036629">
    <property type="entry name" value="YjbJ_sf"/>
</dbReference>